<evidence type="ECO:0000256" key="8">
    <source>
        <dbReference type="ARBA" id="ARBA00022840"/>
    </source>
</evidence>
<keyword evidence="12" id="KW-0255">Endonuclease</keyword>
<dbReference type="InterPro" id="IPR006474">
    <property type="entry name" value="Helicase_Cas3_CRISPR-ass_core"/>
</dbReference>
<dbReference type="Pfam" id="PF18019">
    <property type="entry name" value="Cas3_HD"/>
    <property type="match status" value="1"/>
</dbReference>
<dbReference type="CDD" id="cd09641">
    <property type="entry name" value="Cas3''_I"/>
    <property type="match status" value="1"/>
</dbReference>
<gene>
    <name evidence="12" type="primary">ygcB_2</name>
    <name evidence="12" type="ORF">DDT42_01268</name>
</gene>
<dbReference type="AlphaFoldDB" id="A0A9E2BH21"/>
<dbReference type="Gene3D" id="1.10.3210.30">
    <property type="match status" value="1"/>
</dbReference>
<dbReference type="Gene3D" id="3.40.50.300">
    <property type="entry name" value="P-loop containing nucleotide triphosphate hydrolases"/>
    <property type="match status" value="2"/>
</dbReference>
<dbReference type="GO" id="GO:0004519">
    <property type="term" value="F:endonuclease activity"/>
    <property type="evidence" value="ECO:0007669"/>
    <property type="project" value="UniProtKB-KW"/>
</dbReference>
<protein>
    <submittedName>
        <fullName evidence="12">CRISPR-associated endonuclease/helicase Cas3</fullName>
        <ecNumber evidence="12">3.1.-.-</ecNumber>
    </submittedName>
</protein>
<dbReference type="PANTHER" id="PTHR47959">
    <property type="entry name" value="ATP-DEPENDENT RNA HELICASE RHLE-RELATED"/>
    <property type="match status" value="1"/>
</dbReference>
<dbReference type="GO" id="GO:0005524">
    <property type="term" value="F:ATP binding"/>
    <property type="evidence" value="ECO:0007669"/>
    <property type="project" value="UniProtKB-KW"/>
</dbReference>
<dbReference type="InterPro" id="IPR011545">
    <property type="entry name" value="DEAD/DEAH_box_helicase_dom"/>
</dbReference>
<feature type="domain" description="Helicase ATP-binding" evidence="10">
    <location>
        <begin position="264"/>
        <end position="449"/>
    </location>
</feature>
<comment type="caution">
    <text evidence="12">The sequence shown here is derived from an EMBL/GenBank/DDBJ whole genome shotgun (WGS) entry which is preliminary data.</text>
</comment>
<dbReference type="InterPro" id="IPR054712">
    <property type="entry name" value="Cas3-like_dom"/>
</dbReference>
<dbReference type="GO" id="GO:0003676">
    <property type="term" value="F:nucleic acid binding"/>
    <property type="evidence" value="ECO:0007669"/>
    <property type="project" value="InterPro"/>
</dbReference>
<dbReference type="SMART" id="SM00487">
    <property type="entry name" value="DEXDc"/>
    <property type="match status" value="1"/>
</dbReference>
<dbReference type="NCBIfam" id="TIGR01596">
    <property type="entry name" value="cas3_HD"/>
    <property type="match status" value="1"/>
</dbReference>
<evidence type="ECO:0000259" key="10">
    <source>
        <dbReference type="PROSITE" id="PS51192"/>
    </source>
</evidence>
<keyword evidence="3" id="KW-0540">Nuclease</keyword>
<dbReference type="InterPro" id="IPR050079">
    <property type="entry name" value="DEAD_box_RNA_helicase"/>
</dbReference>
<dbReference type="NCBIfam" id="TIGR01587">
    <property type="entry name" value="cas3_core"/>
    <property type="match status" value="1"/>
</dbReference>
<evidence type="ECO:0000313" key="12">
    <source>
        <dbReference type="EMBL" id="MBT9145397.1"/>
    </source>
</evidence>
<keyword evidence="6 12" id="KW-0378">Hydrolase</keyword>
<keyword evidence="9" id="KW-0051">Antiviral defense</keyword>
<evidence type="ECO:0000256" key="5">
    <source>
        <dbReference type="ARBA" id="ARBA00022741"/>
    </source>
</evidence>
<dbReference type="InterPro" id="IPR014001">
    <property type="entry name" value="Helicase_ATP-bd"/>
</dbReference>
<comment type="similarity">
    <text evidence="2">In the central section; belongs to the CRISPR-associated helicase Cas3 family.</text>
</comment>
<keyword evidence="4" id="KW-0479">Metal-binding</keyword>
<evidence type="ECO:0000256" key="6">
    <source>
        <dbReference type="ARBA" id="ARBA00022801"/>
    </source>
</evidence>
<evidence type="ECO:0000256" key="1">
    <source>
        <dbReference type="ARBA" id="ARBA00006847"/>
    </source>
</evidence>
<feature type="domain" description="HD Cas3-type" evidence="11">
    <location>
        <begin position="11"/>
        <end position="224"/>
    </location>
</feature>
<dbReference type="PROSITE" id="PS51192">
    <property type="entry name" value="HELICASE_ATP_BIND_1"/>
    <property type="match status" value="1"/>
</dbReference>
<keyword evidence="7" id="KW-0347">Helicase</keyword>
<dbReference type="EMBL" id="QLTW01000088">
    <property type="protein sequence ID" value="MBT9145397.1"/>
    <property type="molecule type" value="Genomic_DNA"/>
</dbReference>
<dbReference type="PROSITE" id="PS51643">
    <property type="entry name" value="HD_CAS3"/>
    <property type="match status" value="1"/>
</dbReference>
<dbReference type="GO" id="GO:0016787">
    <property type="term" value="F:hydrolase activity"/>
    <property type="evidence" value="ECO:0007669"/>
    <property type="project" value="UniProtKB-KW"/>
</dbReference>
<evidence type="ECO:0000313" key="13">
    <source>
        <dbReference type="Proteomes" id="UP000811545"/>
    </source>
</evidence>
<dbReference type="EC" id="3.1.-.-" evidence="12"/>
<dbReference type="GO" id="GO:0046872">
    <property type="term" value="F:metal ion binding"/>
    <property type="evidence" value="ECO:0007669"/>
    <property type="project" value="UniProtKB-KW"/>
</dbReference>
<reference evidence="12 13" key="1">
    <citation type="journal article" date="2021" name="bioRxiv">
        <title>Unique metabolic strategies in Hadean analogues reveal hints for primordial physiology.</title>
        <authorList>
            <person name="Nobu M.K."/>
            <person name="Nakai R."/>
            <person name="Tamazawa S."/>
            <person name="Mori H."/>
            <person name="Toyoda A."/>
            <person name="Ijiri A."/>
            <person name="Suzuki S."/>
            <person name="Kurokawa K."/>
            <person name="Kamagata Y."/>
            <person name="Tamaki H."/>
        </authorList>
    </citation>
    <scope>NUCLEOTIDE SEQUENCE [LARGE SCALE GENOMIC DNA]</scope>
    <source>
        <strain evidence="12">BS525</strain>
    </source>
</reference>
<keyword evidence="8" id="KW-0067">ATP-binding</keyword>
<dbReference type="GO" id="GO:0051607">
    <property type="term" value="P:defense response to virus"/>
    <property type="evidence" value="ECO:0007669"/>
    <property type="project" value="UniProtKB-KW"/>
</dbReference>
<dbReference type="InterPro" id="IPR006483">
    <property type="entry name" value="CRISPR-assoc_Cas3_HD"/>
</dbReference>
<dbReference type="GO" id="GO:0003724">
    <property type="term" value="F:RNA helicase activity"/>
    <property type="evidence" value="ECO:0007669"/>
    <property type="project" value="TreeGrafter"/>
</dbReference>
<organism evidence="12 13">
    <name type="scientific">Psychracetigena formicireducens</name>
    <dbReference type="NCBI Taxonomy" id="2986056"/>
    <lineage>
        <taxon>Bacteria</taxon>
        <taxon>Bacillati</taxon>
        <taxon>Candidatus Lithacetigenota</taxon>
        <taxon>Candidatus Psychracetigena</taxon>
    </lineage>
</organism>
<name>A0A9E2BH21_PSYF1</name>
<evidence type="ECO:0000256" key="9">
    <source>
        <dbReference type="ARBA" id="ARBA00023118"/>
    </source>
</evidence>
<comment type="similarity">
    <text evidence="1">In the N-terminal section; belongs to the CRISPR-associated nuclease Cas3-HD family.</text>
</comment>
<dbReference type="Proteomes" id="UP000811545">
    <property type="component" value="Unassembled WGS sequence"/>
</dbReference>
<evidence type="ECO:0000256" key="3">
    <source>
        <dbReference type="ARBA" id="ARBA00022722"/>
    </source>
</evidence>
<proteinExistence type="inferred from homology"/>
<keyword evidence="5" id="KW-0547">Nucleotide-binding</keyword>
<dbReference type="GO" id="GO:0005829">
    <property type="term" value="C:cytosol"/>
    <property type="evidence" value="ECO:0007669"/>
    <property type="project" value="TreeGrafter"/>
</dbReference>
<evidence type="ECO:0000256" key="2">
    <source>
        <dbReference type="ARBA" id="ARBA00009046"/>
    </source>
</evidence>
<dbReference type="Pfam" id="PF00270">
    <property type="entry name" value="DEAD"/>
    <property type="match status" value="1"/>
</dbReference>
<dbReference type="InterPro" id="IPR027417">
    <property type="entry name" value="P-loop_NTPase"/>
</dbReference>
<dbReference type="Pfam" id="PF22590">
    <property type="entry name" value="Cas3-like_C_2"/>
    <property type="match status" value="1"/>
</dbReference>
<evidence type="ECO:0000256" key="4">
    <source>
        <dbReference type="ARBA" id="ARBA00022723"/>
    </source>
</evidence>
<dbReference type="SUPFAM" id="SSF52540">
    <property type="entry name" value="P-loop containing nucleoside triphosphate hydrolases"/>
    <property type="match status" value="1"/>
</dbReference>
<sequence length="750" mass="87582">MWYSYDEVLAKKDPDIPLFQHIGDSLRLLKTIREFKKDSVEKFCNEYSLSEKQFWKSAFFCVALHDIGKASTDFQKYIRKEGERESHAFLSFWFTQQACSDYSWVEGKRSGTTRTIPIEALIVANHHSPFRQKKFRNYENNVESPHIVQDVVKKISEEVIQPKFEEYFREPLELSFTYPETYSEIFNKYAIANDFIRALETHKAKKARILFAYLKDILHYCDWYSSRGDTSPFEYSPTIKEENIKRAVCERIGKEAFDWYAFQEACRNYRGGAILQAPTGKGKTEASLLWAMKNGVGKKLLYLMPTMTTTNKMHERLRHPLILGKNIGIVHGTSDYLLLSERDYQNSWEFIWYSLFSRAFVHKSTILTVDQLLFTLFNWGRWDSRISNAADSVLIFDEIHCYEPYTIALIVEATKFLQSLGAIPLFMSATFPDGLKTFLKDELHLGEIPHDASFDKSCRVEIVWRDKERIFGAKDNIIGDYRDGKKVLVVCNTIRTAKELYKSLRDEIPSFDIMLFHSQFILYHRMIKENQLESLPMGGFVAVTTQVVEVSLDIDFDLLYTETCPIDALIQRFGRVNRRGEKEGTKAYIYKPTQSSYYVYPKDVVEKSYNSLQDKGYKPAEKELLQVVNEVYANTDFRKELGNVRDLIDHVEANLSYVYTLSAEEKAMQKLTTRSSKYLTIDAIPKPFEEEIKRLDKKIKRVRYSVRIPLFKNSVNVFDFQDDLVIADVKYDDKIGVIFPKERKIDENII</sequence>
<evidence type="ECO:0000256" key="7">
    <source>
        <dbReference type="ARBA" id="ARBA00022806"/>
    </source>
</evidence>
<evidence type="ECO:0000259" key="11">
    <source>
        <dbReference type="PROSITE" id="PS51643"/>
    </source>
</evidence>
<dbReference type="InterPro" id="IPR038257">
    <property type="entry name" value="CRISPR-assoc_Cas3_HD_sf"/>
</dbReference>
<accession>A0A9E2BH21</accession>
<dbReference type="PANTHER" id="PTHR47959:SF16">
    <property type="entry name" value="CRISPR-ASSOCIATED NUCLEASE_HELICASE CAS3-RELATED"/>
    <property type="match status" value="1"/>
</dbReference>